<evidence type="ECO:0008006" key="3">
    <source>
        <dbReference type="Google" id="ProtNLM"/>
    </source>
</evidence>
<accession>A0A6A7C5K3</accession>
<dbReference type="Pfam" id="PF13516">
    <property type="entry name" value="LRR_6"/>
    <property type="match status" value="2"/>
</dbReference>
<organism evidence="1 2">
    <name type="scientific">Piedraia hortae CBS 480.64</name>
    <dbReference type="NCBI Taxonomy" id="1314780"/>
    <lineage>
        <taxon>Eukaryota</taxon>
        <taxon>Fungi</taxon>
        <taxon>Dikarya</taxon>
        <taxon>Ascomycota</taxon>
        <taxon>Pezizomycotina</taxon>
        <taxon>Dothideomycetes</taxon>
        <taxon>Dothideomycetidae</taxon>
        <taxon>Capnodiales</taxon>
        <taxon>Piedraiaceae</taxon>
        <taxon>Piedraia</taxon>
    </lineage>
</organism>
<name>A0A6A7C5K3_9PEZI</name>
<dbReference type="Proteomes" id="UP000799421">
    <property type="component" value="Unassembled WGS sequence"/>
</dbReference>
<evidence type="ECO:0000313" key="1">
    <source>
        <dbReference type="EMBL" id="KAF2862245.1"/>
    </source>
</evidence>
<protein>
    <recommendedName>
        <fullName evidence="3">RNI-like protein</fullName>
    </recommendedName>
</protein>
<sequence>MEVAPPSYARLVHPDPWSLIAPYLLQPTLLHAILVNRRLHDVLTRHLWGRPLIPNIEKLNIFLQILPTVRQVVREKTHTLYLPAADPYSLEENLFKLWLKSVLTYLPNLQSLLLPPDSPHLDHTVLVLGSIPNRLRYLSLPQNQNLTEQSLATFLPLCSDLLYLNLPHTPTARSIPPILAHLHHLQILNLSSTGLTDNSIPPLCQSIGHRLRSLNLNNNHITDRGASLLLTHSLTTRYNTIPLPSSFEETLSHALTTSPLPPLEIETSPSVGITHLSLASTLITPQFAEHLISSSALQALDLGSLAIFLDGTGVNTLRIGYRSRVGTLRGVGRLVLTSIPSRTLSGEVVGMLCDFLEGARGSGLRELVLEVVASRDSVTGEEVSEGLVGRARGDFTFFEMEEKEVDTIEGVRRYRKRGKGWEGRVVVQYLRGNVE</sequence>
<dbReference type="Gene3D" id="3.80.10.10">
    <property type="entry name" value="Ribonuclease Inhibitor"/>
    <property type="match status" value="1"/>
</dbReference>
<keyword evidence="2" id="KW-1185">Reference proteome</keyword>
<gene>
    <name evidence="1" type="ORF">K470DRAFT_17979</name>
</gene>
<dbReference type="AlphaFoldDB" id="A0A6A7C5K3"/>
<dbReference type="PROSITE" id="PS51450">
    <property type="entry name" value="LRR"/>
    <property type="match status" value="1"/>
</dbReference>
<reference evidence="1" key="1">
    <citation type="journal article" date="2020" name="Stud. Mycol.">
        <title>101 Dothideomycetes genomes: a test case for predicting lifestyles and emergence of pathogens.</title>
        <authorList>
            <person name="Haridas S."/>
            <person name="Albert R."/>
            <person name="Binder M."/>
            <person name="Bloem J."/>
            <person name="Labutti K."/>
            <person name="Salamov A."/>
            <person name="Andreopoulos B."/>
            <person name="Baker S."/>
            <person name="Barry K."/>
            <person name="Bills G."/>
            <person name="Bluhm B."/>
            <person name="Cannon C."/>
            <person name="Castanera R."/>
            <person name="Culley D."/>
            <person name="Daum C."/>
            <person name="Ezra D."/>
            <person name="Gonzalez J."/>
            <person name="Henrissat B."/>
            <person name="Kuo A."/>
            <person name="Liang C."/>
            <person name="Lipzen A."/>
            <person name="Lutzoni F."/>
            <person name="Magnuson J."/>
            <person name="Mondo S."/>
            <person name="Nolan M."/>
            <person name="Ohm R."/>
            <person name="Pangilinan J."/>
            <person name="Park H.-J."/>
            <person name="Ramirez L."/>
            <person name="Alfaro M."/>
            <person name="Sun H."/>
            <person name="Tritt A."/>
            <person name="Yoshinaga Y."/>
            <person name="Zwiers L.-H."/>
            <person name="Turgeon B."/>
            <person name="Goodwin S."/>
            <person name="Spatafora J."/>
            <person name="Crous P."/>
            <person name="Grigoriev I."/>
        </authorList>
    </citation>
    <scope>NUCLEOTIDE SEQUENCE</scope>
    <source>
        <strain evidence="1">CBS 480.64</strain>
    </source>
</reference>
<dbReference type="InterPro" id="IPR032675">
    <property type="entry name" value="LRR_dom_sf"/>
</dbReference>
<dbReference type="InterPro" id="IPR001611">
    <property type="entry name" value="Leu-rich_rpt"/>
</dbReference>
<dbReference type="SUPFAM" id="SSF52047">
    <property type="entry name" value="RNI-like"/>
    <property type="match status" value="1"/>
</dbReference>
<proteinExistence type="predicted"/>
<evidence type="ECO:0000313" key="2">
    <source>
        <dbReference type="Proteomes" id="UP000799421"/>
    </source>
</evidence>
<dbReference type="EMBL" id="MU005967">
    <property type="protein sequence ID" value="KAF2862245.1"/>
    <property type="molecule type" value="Genomic_DNA"/>
</dbReference>